<dbReference type="InterPro" id="IPR013785">
    <property type="entry name" value="Aldolase_TIM"/>
</dbReference>
<comment type="caution">
    <text evidence="15">The sequence shown here is derived from an EMBL/GenBank/DDBJ whole genome shotgun (WGS) entry which is preliminary data.</text>
</comment>
<dbReference type="InterPro" id="IPR044524">
    <property type="entry name" value="Isoase_HisA-like"/>
</dbReference>
<dbReference type="NCBIfam" id="TIGR00007">
    <property type="entry name" value="1-(5-phosphoribosyl)-5-[(5-phosphoribosylamino)methylideneamino]imidazole-4-carboxamide isomerase"/>
    <property type="match status" value="1"/>
</dbReference>
<feature type="active site" description="Proton donor" evidence="12">
    <location>
        <position position="129"/>
    </location>
</feature>
<evidence type="ECO:0000256" key="8">
    <source>
        <dbReference type="ARBA" id="ARBA00022605"/>
    </source>
</evidence>
<dbReference type="FunFam" id="3.20.20.70:FF:000009">
    <property type="entry name" value="1-(5-phosphoribosyl)-5-[(5-phosphoribosylamino)methylideneamino] imidazole-4-carboxamide isomerase"/>
    <property type="match status" value="1"/>
</dbReference>
<dbReference type="InterPro" id="IPR006063">
    <property type="entry name" value="HisA_bact_arch"/>
</dbReference>
<dbReference type="RefSeq" id="WP_188386708.1">
    <property type="nucleotide sequence ID" value="NZ_BMFK01000001.1"/>
</dbReference>
<accession>A0A917EMA1</accession>
<dbReference type="InterPro" id="IPR006062">
    <property type="entry name" value="His_biosynth"/>
</dbReference>
<dbReference type="SUPFAM" id="SSF51366">
    <property type="entry name" value="Ribulose-phoshate binding barrel"/>
    <property type="match status" value="1"/>
</dbReference>
<feature type="active site" description="Proton acceptor" evidence="12">
    <location>
        <position position="8"/>
    </location>
</feature>
<evidence type="ECO:0000256" key="12">
    <source>
        <dbReference type="HAMAP-Rule" id="MF_01014"/>
    </source>
</evidence>
<proteinExistence type="inferred from homology"/>
<dbReference type="Pfam" id="PF00977">
    <property type="entry name" value="His_biosynth"/>
    <property type="match status" value="1"/>
</dbReference>
<reference evidence="15" key="1">
    <citation type="journal article" date="2014" name="Int. J. Syst. Evol. Microbiol.">
        <title>Complete genome sequence of Corynebacterium casei LMG S-19264T (=DSM 44701T), isolated from a smear-ripened cheese.</title>
        <authorList>
            <consortium name="US DOE Joint Genome Institute (JGI-PGF)"/>
            <person name="Walter F."/>
            <person name="Albersmeier A."/>
            <person name="Kalinowski J."/>
            <person name="Ruckert C."/>
        </authorList>
    </citation>
    <scope>NUCLEOTIDE SEQUENCE</scope>
    <source>
        <strain evidence="15">CGMCC 1.12698</strain>
    </source>
</reference>
<dbReference type="GO" id="GO:0000105">
    <property type="term" value="P:L-histidine biosynthetic process"/>
    <property type="evidence" value="ECO:0007669"/>
    <property type="project" value="UniProtKB-UniRule"/>
</dbReference>
<gene>
    <name evidence="12 15" type="primary">hisA</name>
    <name evidence="15" type="ORF">GCM10007140_03270</name>
</gene>
<dbReference type="EC" id="5.3.1.16" evidence="5 12"/>
<dbReference type="GO" id="GO:0000162">
    <property type="term" value="P:L-tryptophan biosynthetic process"/>
    <property type="evidence" value="ECO:0007669"/>
    <property type="project" value="TreeGrafter"/>
</dbReference>
<evidence type="ECO:0000256" key="14">
    <source>
        <dbReference type="RuleBase" id="RU003658"/>
    </source>
</evidence>
<dbReference type="InterPro" id="IPR023016">
    <property type="entry name" value="HisA/PriA"/>
</dbReference>
<sequence length="239" mass="25860">MLVFPAIDLKNGRCVRLYQGDFQQETVVNTNPLEQALAFVREGAQVLHVVDLDGALDGELVNLPIIKEITKNVTIPIQVGGGVRSLGHIDQLIEAGVSRVIIGTAAVLKPELVKEAVEKYGEKIAVGIDVKGNYVATHGWIQTSDVHYVEFAKSMEAIGVRTIIFTDISRDGTLEGPNMEKLKKVKDATSVQLIASGGVSNLLDIEVVKELGVYGVITGKALYDGRLRLEDALKVVNQC</sequence>
<dbReference type="Gene3D" id="3.20.20.70">
    <property type="entry name" value="Aldolase class I"/>
    <property type="match status" value="1"/>
</dbReference>
<evidence type="ECO:0000256" key="7">
    <source>
        <dbReference type="ARBA" id="ARBA00022490"/>
    </source>
</evidence>
<evidence type="ECO:0000256" key="1">
    <source>
        <dbReference type="ARBA" id="ARBA00000901"/>
    </source>
</evidence>
<keyword evidence="9 12" id="KW-0368">Histidine biosynthesis</keyword>
<evidence type="ECO:0000313" key="16">
    <source>
        <dbReference type="Proteomes" id="UP000605259"/>
    </source>
</evidence>
<protein>
    <recommendedName>
        <fullName evidence="6 12">1-(5-phosphoribosyl)-5-[(5-phosphoribosylamino)methylideneamino] imidazole-4-carboxamide isomerase</fullName>
        <ecNumber evidence="5 12">5.3.1.16</ecNumber>
    </recommendedName>
    <alternativeName>
        <fullName evidence="11 12">Phosphoribosylformimino-5-aminoimidazole carboxamide ribotide isomerase</fullName>
    </alternativeName>
</protein>
<comment type="catalytic activity">
    <reaction evidence="1 12 14">
        <text>1-(5-phospho-beta-D-ribosyl)-5-[(5-phospho-beta-D-ribosylamino)methylideneamino]imidazole-4-carboxamide = 5-[(5-phospho-1-deoxy-D-ribulos-1-ylimino)methylamino]-1-(5-phospho-beta-D-ribosyl)imidazole-4-carboxamide</text>
        <dbReference type="Rhea" id="RHEA:15469"/>
        <dbReference type="ChEBI" id="CHEBI:58435"/>
        <dbReference type="ChEBI" id="CHEBI:58525"/>
        <dbReference type="EC" id="5.3.1.16"/>
    </reaction>
</comment>
<dbReference type="CDD" id="cd04732">
    <property type="entry name" value="HisA"/>
    <property type="match status" value="1"/>
</dbReference>
<evidence type="ECO:0000256" key="5">
    <source>
        <dbReference type="ARBA" id="ARBA00012550"/>
    </source>
</evidence>
<evidence type="ECO:0000256" key="9">
    <source>
        <dbReference type="ARBA" id="ARBA00023102"/>
    </source>
</evidence>
<comment type="subcellular location">
    <subcellularLocation>
        <location evidence="2 12 14">Cytoplasm</location>
    </subcellularLocation>
</comment>
<dbReference type="NCBIfam" id="NF010112">
    <property type="entry name" value="PRK13585.1"/>
    <property type="match status" value="1"/>
</dbReference>
<evidence type="ECO:0000256" key="13">
    <source>
        <dbReference type="RuleBase" id="RU003657"/>
    </source>
</evidence>
<comment type="pathway">
    <text evidence="3 12 14">Amino-acid biosynthesis; L-histidine biosynthesis; L-histidine from 5-phospho-alpha-D-ribose 1-diphosphate: step 4/9.</text>
</comment>
<dbReference type="InterPro" id="IPR011060">
    <property type="entry name" value="RibuloseP-bd_barrel"/>
</dbReference>
<name>A0A917EMA1_9BACI</name>
<dbReference type="Proteomes" id="UP000605259">
    <property type="component" value="Unassembled WGS sequence"/>
</dbReference>
<organism evidence="15 16">
    <name type="scientific">Priestia taiwanensis</name>
    <dbReference type="NCBI Taxonomy" id="1347902"/>
    <lineage>
        <taxon>Bacteria</taxon>
        <taxon>Bacillati</taxon>
        <taxon>Bacillota</taxon>
        <taxon>Bacilli</taxon>
        <taxon>Bacillales</taxon>
        <taxon>Bacillaceae</taxon>
        <taxon>Priestia</taxon>
    </lineage>
</organism>
<evidence type="ECO:0000313" key="15">
    <source>
        <dbReference type="EMBL" id="GGE56324.1"/>
    </source>
</evidence>
<keyword evidence="8 12" id="KW-0028">Amino-acid biosynthesis</keyword>
<evidence type="ECO:0000256" key="10">
    <source>
        <dbReference type="ARBA" id="ARBA00023235"/>
    </source>
</evidence>
<keyword evidence="16" id="KW-1185">Reference proteome</keyword>
<comment type="similarity">
    <text evidence="4 12 13">Belongs to the HisA/HisF family.</text>
</comment>
<evidence type="ECO:0000256" key="2">
    <source>
        <dbReference type="ARBA" id="ARBA00004496"/>
    </source>
</evidence>
<evidence type="ECO:0000256" key="11">
    <source>
        <dbReference type="ARBA" id="ARBA00030547"/>
    </source>
</evidence>
<dbReference type="HAMAP" id="MF_01014">
    <property type="entry name" value="HisA"/>
    <property type="match status" value="1"/>
</dbReference>
<dbReference type="AlphaFoldDB" id="A0A917EMA1"/>
<keyword evidence="10 12" id="KW-0413">Isomerase</keyword>
<evidence type="ECO:0000256" key="3">
    <source>
        <dbReference type="ARBA" id="ARBA00005133"/>
    </source>
</evidence>
<evidence type="ECO:0000256" key="6">
    <source>
        <dbReference type="ARBA" id="ARBA00018464"/>
    </source>
</evidence>
<dbReference type="PANTHER" id="PTHR43090:SF2">
    <property type="entry name" value="1-(5-PHOSPHORIBOSYL)-5-[(5-PHOSPHORIBOSYLAMINO)METHYLIDENEAMINO] IMIDAZOLE-4-CARBOXAMIDE ISOMERASE"/>
    <property type="match status" value="1"/>
</dbReference>
<dbReference type="EMBL" id="BMFK01000001">
    <property type="protein sequence ID" value="GGE56324.1"/>
    <property type="molecule type" value="Genomic_DNA"/>
</dbReference>
<dbReference type="GO" id="GO:0003949">
    <property type="term" value="F:1-(5-phosphoribosyl)-5-[(5-phosphoribosylamino)methylideneamino]imidazole-4-carboxamide isomerase activity"/>
    <property type="evidence" value="ECO:0007669"/>
    <property type="project" value="UniProtKB-UniRule"/>
</dbReference>
<evidence type="ECO:0000256" key="4">
    <source>
        <dbReference type="ARBA" id="ARBA00009667"/>
    </source>
</evidence>
<dbReference type="GO" id="GO:0005737">
    <property type="term" value="C:cytoplasm"/>
    <property type="evidence" value="ECO:0007669"/>
    <property type="project" value="UniProtKB-SubCell"/>
</dbReference>
<reference evidence="15" key="2">
    <citation type="submission" date="2020-09" db="EMBL/GenBank/DDBJ databases">
        <authorList>
            <person name="Sun Q."/>
            <person name="Zhou Y."/>
        </authorList>
    </citation>
    <scope>NUCLEOTIDE SEQUENCE</scope>
    <source>
        <strain evidence="15">CGMCC 1.12698</strain>
    </source>
</reference>
<dbReference type="PANTHER" id="PTHR43090">
    <property type="entry name" value="1-(5-PHOSPHORIBOSYL)-5-[(5-PHOSPHORIBOSYLAMINO)METHYLIDENEAMINO] IMIDAZOLE-4-CARBOXAMIDE ISOMERASE"/>
    <property type="match status" value="1"/>
</dbReference>
<keyword evidence="7 12" id="KW-0963">Cytoplasm</keyword>